<sequence length="62" mass="7120">MRENQCLHQLVEYHQLTSQDISASYEEQVIRGTCLDFSSPMGKTDENDQLGLFSSTDENHKN</sequence>
<reference evidence="2" key="1">
    <citation type="journal article" date="2017" name="Gigascience">
        <title>The genome draft of coconut (Cocos nucifera).</title>
        <authorList>
            <person name="Xiao Y."/>
            <person name="Xu P."/>
            <person name="Fan H."/>
            <person name="Baudouin L."/>
            <person name="Xia W."/>
            <person name="Bocs S."/>
            <person name="Xu J."/>
            <person name="Li Q."/>
            <person name="Guo A."/>
            <person name="Zhou L."/>
            <person name="Li J."/>
            <person name="Wu Y."/>
            <person name="Ma Z."/>
            <person name="Armero A."/>
            <person name="Issali A.E."/>
            <person name="Liu N."/>
            <person name="Peng M."/>
            <person name="Yang Y."/>
        </authorList>
    </citation>
    <scope>NUCLEOTIDE SEQUENCE</scope>
    <source>
        <tissue evidence="2">Spear leaf of Hainan Tall coconut</tissue>
    </source>
</reference>
<proteinExistence type="predicted"/>
<organism evidence="2 3">
    <name type="scientific">Cocos nucifera</name>
    <name type="common">Coconut palm</name>
    <dbReference type="NCBI Taxonomy" id="13894"/>
    <lineage>
        <taxon>Eukaryota</taxon>
        <taxon>Viridiplantae</taxon>
        <taxon>Streptophyta</taxon>
        <taxon>Embryophyta</taxon>
        <taxon>Tracheophyta</taxon>
        <taxon>Spermatophyta</taxon>
        <taxon>Magnoliopsida</taxon>
        <taxon>Liliopsida</taxon>
        <taxon>Arecaceae</taxon>
        <taxon>Arecoideae</taxon>
        <taxon>Cocoseae</taxon>
        <taxon>Attaleinae</taxon>
        <taxon>Cocos</taxon>
    </lineage>
</organism>
<gene>
    <name evidence="2" type="ORF">COCNU_07G015120</name>
</gene>
<comment type="caution">
    <text evidence="2">The sequence shown here is derived from an EMBL/GenBank/DDBJ whole genome shotgun (WGS) entry which is preliminary data.</text>
</comment>
<keyword evidence="3" id="KW-1185">Reference proteome</keyword>
<evidence type="ECO:0000313" key="3">
    <source>
        <dbReference type="Proteomes" id="UP000797356"/>
    </source>
</evidence>
<name>A0A8K0N549_COCNU</name>
<protein>
    <submittedName>
        <fullName evidence="2">Uncharacterized protein</fullName>
    </submittedName>
</protein>
<reference evidence="2" key="2">
    <citation type="submission" date="2019-07" db="EMBL/GenBank/DDBJ databases">
        <authorList>
            <person name="Yang Y."/>
            <person name="Bocs S."/>
            <person name="Baudouin L."/>
        </authorList>
    </citation>
    <scope>NUCLEOTIDE SEQUENCE</scope>
    <source>
        <tissue evidence="2">Spear leaf of Hainan Tall coconut</tissue>
    </source>
</reference>
<dbReference type="OrthoDB" id="1924603at2759"/>
<evidence type="ECO:0000256" key="1">
    <source>
        <dbReference type="SAM" id="MobiDB-lite"/>
    </source>
</evidence>
<evidence type="ECO:0000313" key="2">
    <source>
        <dbReference type="EMBL" id="KAG1355400.1"/>
    </source>
</evidence>
<feature type="region of interest" description="Disordered" evidence="1">
    <location>
        <begin position="39"/>
        <end position="62"/>
    </location>
</feature>
<dbReference type="Proteomes" id="UP000797356">
    <property type="component" value="Chromosome 7"/>
</dbReference>
<dbReference type="AlphaFoldDB" id="A0A8K0N549"/>
<accession>A0A8K0N549</accession>
<dbReference type="EMBL" id="CM017878">
    <property type="protein sequence ID" value="KAG1355400.1"/>
    <property type="molecule type" value="Genomic_DNA"/>
</dbReference>